<feature type="region of interest" description="Disordered" evidence="1">
    <location>
        <begin position="174"/>
        <end position="201"/>
    </location>
</feature>
<keyword evidence="3" id="KW-1185">Reference proteome</keyword>
<name>A0A2U8WB50_9HYPH</name>
<protein>
    <submittedName>
        <fullName evidence="2">Uncharacterized protein</fullName>
    </submittedName>
</protein>
<gene>
    <name evidence="2" type="ORF">DK389_21060</name>
</gene>
<proteinExistence type="predicted"/>
<evidence type="ECO:0000313" key="2">
    <source>
        <dbReference type="EMBL" id="AWN42536.1"/>
    </source>
</evidence>
<dbReference type="AlphaFoldDB" id="A0A2U8WB50"/>
<dbReference type="Proteomes" id="UP000245926">
    <property type="component" value="Chromosome"/>
</dbReference>
<reference evidence="3" key="1">
    <citation type="submission" date="2018-05" db="EMBL/GenBank/DDBJ databases">
        <title>Complete Genome Sequence of Methylobacterium sp. 17SD2-17.</title>
        <authorList>
            <person name="Srinivasan S."/>
        </authorList>
    </citation>
    <scope>NUCLEOTIDE SEQUENCE [LARGE SCALE GENOMIC DNA]</scope>
    <source>
        <strain evidence="3">17SD2-17</strain>
    </source>
</reference>
<evidence type="ECO:0000256" key="1">
    <source>
        <dbReference type="SAM" id="MobiDB-lite"/>
    </source>
</evidence>
<accession>A0A2U8WB50</accession>
<evidence type="ECO:0000313" key="3">
    <source>
        <dbReference type="Proteomes" id="UP000245926"/>
    </source>
</evidence>
<feature type="compositionally biased region" description="Low complexity" evidence="1">
    <location>
        <begin position="174"/>
        <end position="186"/>
    </location>
</feature>
<organism evidence="2 3">
    <name type="scientific">Methylobacterium durans</name>
    <dbReference type="NCBI Taxonomy" id="2202825"/>
    <lineage>
        <taxon>Bacteria</taxon>
        <taxon>Pseudomonadati</taxon>
        <taxon>Pseudomonadota</taxon>
        <taxon>Alphaproteobacteria</taxon>
        <taxon>Hyphomicrobiales</taxon>
        <taxon>Methylobacteriaceae</taxon>
        <taxon>Methylobacterium</taxon>
    </lineage>
</organism>
<feature type="compositionally biased region" description="Basic and acidic residues" evidence="1">
    <location>
        <begin position="187"/>
        <end position="201"/>
    </location>
</feature>
<sequence>MDLLTRRPSRAVAATAGERTGTHVAGGSPARRTPQGSMPGRAMRAGPALSFGPDASSCASCGRARASSHVGHDFPAASCRPAGVKRRIGDPEAGHASGRATRCGARDRIWSARRRPRATRCTSGSNGWRAGWSCNGTSPGARSMSKRLASSNPSVSSSITWRRVAWWTGTICGRTSSAASTSSTRASSRDRSEERSTCTVG</sequence>
<dbReference type="EMBL" id="CP029550">
    <property type="protein sequence ID" value="AWN42536.1"/>
    <property type="molecule type" value="Genomic_DNA"/>
</dbReference>
<feature type="region of interest" description="Disordered" evidence="1">
    <location>
        <begin position="1"/>
        <end position="46"/>
    </location>
</feature>
<dbReference type="KEGG" id="mets:DK389_21060"/>